<evidence type="ECO:0000313" key="2">
    <source>
        <dbReference type="EMBL" id="WXK76069.1"/>
    </source>
</evidence>
<accession>A0ABZ2QP59</accession>
<sequence length="97" mass="10303">MAEELAADLTAAARDGRDPGAYIGDDVDALATSWAVHLAPAREATVRALTRTLPLVIVAAALVGGVIVGLLGPYVFGYFSLRILHAMDPDFAWPDRR</sequence>
<dbReference type="RefSeq" id="WP_407285885.1">
    <property type="nucleotide sequence ID" value="NZ_CP147982.1"/>
</dbReference>
<evidence type="ECO:0008006" key="4">
    <source>
        <dbReference type="Google" id="ProtNLM"/>
    </source>
</evidence>
<gene>
    <name evidence="2" type="ORF">WAB15_08810</name>
</gene>
<evidence type="ECO:0000256" key="1">
    <source>
        <dbReference type="SAM" id="Phobius"/>
    </source>
</evidence>
<name>A0ABZ2QP59_9ACTN</name>
<dbReference type="Proteomes" id="UP001626628">
    <property type="component" value="Chromosome"/>
</dbReference>
<protein>
    <recommendedName>
        <fullName evidence="4">ABC transporter permease</fullName>
    </recommendedName>
</protein>
<reference evidence="2 3" key="1">
    <citation type="submission" date="2024-03" db="EMBL/GenBank/DDBJ databases">
        <title>The complete genome of Streptomyces sirii sp.nov.</title>
        <authorList>
            <person name="Zakalyukina Y.V."/>
            <person name="Belik A.R."/>
            <person name="Biryukov M.V."/>
            <person name="Baturina O.A."/>
            <person name="Kabilov M.R."/>
        </authorList>
    </citation>
    <scope>NUCLEOTIDE SEQUENCE [LARGE SCALE GENOMIC DNA]</scope>
    <source>
        <strain evidence="2 3">BP-8</strain>
    </source>
</reference>
<keyword evidence="1" id="KW-1133">Transmembrane helix</keyword>
<keyword evidence="1" id="KW-0472">Membrane</keyword>
<keyword evidence="1" id="KW-0812">Transmembrane</keyword>
<dbReference type="EMBL" id="CP147982">
    <property type="protein sequence ID" value="WXK76069.1"/>
    <property type="molecule type" value="Genomic_DNA"/>
</dbReference>
<evidence type="ECO:0000313" key="3">
    <source>
        <dbReference type="Proteomes" id="UP001626628"/>
    </source>
</evidence>
<keyword evidence="3" id="KW-1185">Reference proteome</keyword>
<proteinExistence type="predicted"/>
<feature type="transmembrane region" description="Helical" evidence="1">
    <location>
        <begin position="55"/>
        <end position="79"/>
    </location>
</feature>
<organism evidence="2 3">
    <name type="scientific">Streptomyces sirii</name>
    <dbReference type="NCBI Taxonomy" id="3127701"/>
    <lineage>
        <taxon>Bacteria</taxon>
        <taxon>Bacillati</taxon>
        <taxon>Actinomycetota</taxon>
        <taxon>Actinomycetes</taxon>
        <taxon>Kitasatosporales</taxon>
        <taxon>Streptomycetaceae</taxon>
        <taxon>Streptomyces</taxon>
    </lineage>
</organism>